<dbReference type="Gene3D" id="3.40.30.10">
    <property type="entry name" value="Glutaredoxin"/>
    <property type="match status" value="1"/>
</dbReference>
<protein>
    <recommendedName>
        <fullName evidence="3">Thioredoxin-like protein</fullName>
    </recommendedName>
</protein>
<dbReference type="AlphaFoldDB" id="A0A4R7KTY2"/>
<reference evidence="1 2" key="1">
    <citation type="submission" date="2019-03" db="EMBL/GenBank/DDBJ databases">
        <title>Genomic Encyclopedia of Type Strains, Phase IV (KMG-IV): sequencing the most valuable type-strain genomes for metagenomic binning, comparative biology and taxonomic classification.</title>
        <authorList>
            <person name="Goeker M."/>
        </authorList>
    </citation>
    <scope>NUCLEOTIDE SEQUENCE [LARGE SCALE GENOMIC DNA]</scope>
    <source>
        <strain evidence="1 2">DSM 24455</strain>
    </source>
</reference>
<dbReference type="SUPFAM" id="SSF52833">
    <property type="entry name" value="Thioredoxin-like"/>
    <property type="match status" value="1"/>
</dbReference>
<dbReference type="EMBL" id="SOAZ01000001">
    <property type="protein sequence ID" value="TDT63598.1"/>
    <property type="molecule type" value="Genomic_DNA"/>
</dbReference>
<evidence type="ECO:0000313" key="2">
    <source>
        <dbReference type="Proteomes" id="UP000295325"/>
    </source>
</evidence>
<evidence type="ECO:0008006" key="3">
    <source>
        <dbReference type="Google" id="ProtNLM"/>
    </source>
</evidence>
<dbReference type="RefSeq" id="WP_133626724.1">
    <property type="nucleotide sequence ID" value="NZ_SOAZ01000001.1"/>
</dbReference>
<name>A0A4R7KTY2_9CLOT</name>
<accession>A0A4R7KTY2</accession>
<dbReference type="Proteomes" id="UP000295325">
    <property type="component" value="Unassembled WGS sequence"/>
</dbReference>
<dbReference type="InterPro" id="IPR036249">
    <property type="entry name" value="Thioredoxin-like_sf"/>
</dbReference>
<gene>
    <name evidence="1" type="ORF">EDD71_10122</name>
</gene>
<proteinExistence type="predicted"/>
<sequence length="91" mass="10078">MANKRLIEVFTAGCYICENTVKEIKALACPNCEVIVYNLNKKCETNECENKAKQYGIKSVPAVAINGKLIDCYNNRGIDFEALKRAGLGQC</sequence>
<keyword evidence="2" id="KW-1185">Reference proteome</keyword>
<comment type="caution">
    <text evidence="1">The sequence shown here is derived from an EMBL/GenBank/DDBJ whole genome shotgun (WGS) entry which is preliminary data.</text>
</comment>
<organism evidence="1 2">
    <name type="scientific">Fonticella tunisiensis</name>
    <dbReference type="NCBI Taxonomy" id="1096341"/>
    <lineage>
        <taxon>Bacteria</taxon>
        <taxon>Bacillati</taxon>
        <taxon>Bacillota</taxon>
        <taxon>Clostridia</taxon>
        <taxon>Eubacteriales</taxon>
        <taxon>Clostridiaceae</taxon>
        <taxon>Fonticella</taxon>
    </lineage>
</organism>
<dbReference type="OrthoDB" id="2080764at2"/>
<evidence type="ECO:0000313" key="1">
    <source>
        <dbReference type="EMBL" id="TDT63598.1"/>
    </source>
</evidence>